<protein>
    <submittedName>
        <fullName evidence="2">Uncharacterized protein</fullName>
    </submittedName>
</protein>
<dbReference type="Proteomes" id="UP001156690">
    <property type="component" value="Unassembled WGS sequence"/>
</dbReference>
<dbReference type="AlphaFoldDB" id="A0AAV5NUR8"/>
<dbReference type="EMBL" id="BSNX01000055">
    <property type="protein sequence ID" value="GLQ74396.1"/>
    <property type="molecule type" value="Genomic_DNA"/>
</dbReference>
<accession>A0AAV5NUR8</accession>
<feature type="chain" id="PRO_5043551564" evidence="1">
    <location>
        <begin position="25"/>
        <end position="440"/>
    </location>
</feature>
<dbReference type="RefSeq" id="WP_126608564.1">
    <property type="nucleotide sequence ID" value="NZ_AP025145.1"/>
</dbReference>
<proteinExistence type="predicted"/>
<evidence type="ECO:0000313" key="2">
    <source>
        <dbReference type="EMBL" id="GLQ74396.1"/>
    </source>
</evidence>
<feature type="signal peptide" evidence="1">
    <location>
        <begin position="1"/>
        <end position="24"/>
    </location>
</feature>
<keyword evidence="1" id="KW-0732">Signal</keyword>
<sequence>MKTLNLSKLSLAVVFTLSSASALAQSPSFTEGLEGRVMSYSEFVDNKSNQKMLMTFADQSRAGSIVFNIDHTCGYVLGTLNLNDPTSTFGGGMNIKLNKFDSTHRCSTEEFDDLRTLVTADNINSLRIFDSSRTSLSSKVTGATLSFSDVTKEVEAQRARQAVLDTYWVRGNDSASGSQSDEKPSVDLYLERVQQAPIDYPYFVVHNHALRIFESAQTDTGIAAETYVGGMFGGFNITNGMSSESIVGNQGTTFGFDHTHANGFDLTQGSIKFGQFHWLDRIHLDWPRELSSKNRFQVNGDSLTLSSDTSEEIIKYNRLVKSAKIEDLKSTEWVGNIASENVTAKFASHSLKEMVVSVEGADSRAMVKLNTNDSGSFNKAQVVGATHQHALVTTLSNALPEVKSVVLDYSDANSRKLHIITESEIFSLTEKRAAIAITFN</sequence>
<reference evidence="3" key="1">
    <citation type="journal article" date="2019" name="Int. J. Syst. Evol. Microbiol.">
        <title>The Global Catalogue of Microorganisms (GCM) 10K type strain sequencing project: providing services to taxonomists for standard genome sequencing and annotation.</title>
        <authorList>
            <consortium name="The Broad Institute Genomics Platform"/>
            <consortium name="The Broad Institute Genome Sequencing Center for Infectious Disease"/>
            <person name="Wu L."/>
            <person name="Ma J."/>
        </authorList>
    </citation>
    <scope>NUCLEOTIDE SEQUENCE [LARGE SCALE GENOMIC DNA]</scope>
    <source>
        <strain evidence="3">NBRC 15640</strain>
    </source>
</reference>
<keyword evidence="3" id="KW-1185">Reference proteome</keyword>
<comment type="caution">
    <text evidence="2">The sequence shown here is derived from an EMBL/GenBank/DDBJ whole genome shotgun (WGS) entry which is preliminary data.</text>
</comment>
<evidence type="ECO:0000313" key="3">
    <source>
        <dbReference type="Proteomes" id="UP001156690"/>
    </source>
</evidence>
<name>A0AAV5NUR8_9VIBR</name>
<gene>
    <name evidence="2" type="ORF">GCM10007932_37570</name>
</gene>
<evidence type="ECO:0000256" key="1">
    <source>
        <dbReference type="SAM" id="SignalP"/>
    </source>
</evidence>
<organism evidence="2 3">
    <name type="scientific">Vibrio penaeicida</name>
    <dbReference type="NCBI Taxonomy" id="104609"/>
    <lineage>
        <taxon>Bacteria</taxon>
        <taxon>Pseudomonadati</taxon>
        <taxon>Pseudomonadota</taxon>
        <taxon>Gammaproteobacteria</taxon>
        <taxon>Vibrionales</taxon>
        <taxon>Vibrionaceae</taxon>
        <taxon>Vibrio</taxon>
    </lineage>
</organism>